<dbReference type="Pfam" id="PF06224">
    <property type="entry name" value="AlkZ-like"/>
    <property type="match status" value="1"/>
</dbReference>
<evidence type="ECO:0000313" key="2">
    <source>
        <dbReference type="Proteomes" id="UP000586918"/>
    </source>
</evidence>
<keyword evidence="2" id="KW-1185">Reference proteome</keyword>
<keyword evidence="1" id="KW-0238">DNA-binding</keyword>
<dbReference type="PANTHER" id="PTHR38479:SF2">
    <property type="entry name" value="WINGED HELIX DNA-BINDING DOMAIN-CONTAINING PROTEIN"/>
    <property type="match status" value="1"/>
</dbReference>
<gene>
    <name evidence="1" type="ORF">HF519_08700</name>
</gene>
<organism evidence="1 2">
    <name type="scientific">Pseudonocardia bannensis</name>
    <dbReference type="NCBI Taxonomy" id="630973"/>
    <lineage>
        <taxon>Bacteria</taxon>
        <taxon>Bacillati</taxon>
        <taxon>Actinomycetota</taxon>
        <taxon>Actinomycetes</taxon>
        <taxon>Pseudonocardiales</taxon>
        <taxon>Pseudonocardiaceae</taxon>
        <taxon>Pseudonocardia</taxon>
    </lineage>
</organism>
<dbReference type="Proteomes" id="UP000586918">
    <property type="component" value="Unassembled WGS sequence"/>
</dbReference>
<reference evidence="1 2" key="1">
    <citation type="submission" date="2020-04" db="EMBL/GenBank/DDBJ databases">
        <authorList>
            <person name="Klaysubun C."/>
            <person name="Duangmal K."/>
            <person name="Lipun K."/>
        </authorList>
    </citation>
    <scope>NUCLEOTIDE SEQUENCE [LARGE SCALE GENOMIC DNA]</scope>
    <source>
        <strain evidence="1 2">DSM 45300</strain>
    </source>
</reference>
<dbReference type="InterPro" id="IPR009351">
    <property type="entry name" value="AlkZ-like"/>
</dbReference>
<dbReference type="EMBL" id="JAAXKZ010000022">
    <property type="protein sequence ID" value="NMH91660.1"/>
    <property type="molecule type" value="Genomic_DNA"/>
</dbReference>
<dbReference type="PANTHER" id="PTHR38479">
    <property type="entry name" value="LMO0824 PROTEIN"/>
    <property type="match status" value="1"/>
</dbReference>
<sequence>MVRRIGVAERRARLAVRHRLCPTSWADDSVPGAAAVAASLVALHATDPATVFLSVLARTRDGQVGTVERALYDDRALVRMLGMRRTVWVLDRELAPVVQAACTRAVAATQRKRLVQHLQESGVDDAAAWLVDVADSTHRALAVRGEAAATELSADEPRLRTRLEATGQNATARVLLQLAADGHIVRGRPRGSWTSTQYRWSPTTTWLGAPLAELAVEAAQVALARRWLEAFGPAPVSDLRWWTGWGARETTRALAALDVVEVDLDGVPGILPADDEMLLDTAPPPPEPVAALLPALDPTPMGWQERGWFLGEHGPALFDRTGNIGPTVWWEGRIVGGWAQRPDGEVVVRLLTDIGAEGRAAVQAGAERLSGHLGDVRVTPRFRTPLERELSA</sequence>
<name>A0A848DG74_9PSEU</name>
<protein>
    <submittedName>
        <fullName evidence="1">Winged helix DNA-binding domain-containing protein</fullName>
    </submittedName>
</protein>
<dbReference type="RefSeq" id="WP_169412054.1">
    <property type="nucleotide sequence ID" value="NZ_JAAXKZ010000022.1"/>
</dbReference>
<comment type="caution">
    <text evidence="1">The sequence shown here is derived from an EMBL/GenBank/DDBJ whole genome shotgun (WGS) entry which is preliminary data.</text>
</comment>
<evidence type="ECO:0000313" key="1">
    <source>
        <dbReference type="EMBL" id="NMH91660.1"/>
    </source>
</evidence>
<dbReference type="AlphaFoldDB" id="A0A848DG74"/>
<dbReference type="GO" id="GO:0003677">
    <property type="term" value="F:DNA binding"/>
    <property type="evidence" value="ECO:0007669"/>
    <property type="project" value="UniProtKB-KW"/>
</dbReference>
<proteinExistence type="predicted"/>
<accession>A0A848DG74</accession>